<feature type="region of interest" description="Disordered" evidence="1">
    <location>
        <begin position="1"/>
        <end position="35"/>
    </location>
</feature>
<evidence type="ECO:0000313" key="2">
    <source>
        <dbReference type="EMBL" id="CAI3978705.1"/>
    </source>
</evidence>
<feature type="compositionally biased region" description="Basic and acidic residues" evidence="1">
    <location>
        <begin position="20"/>
        <end position="29"/>
    </location>
</feature>
<dbReference type="EMBL" id="CAMXCT010000431">
    <property type="protein sequence ID" value="CAI3978705.1"/>
    <property type="molecule type" value="Genomic_DNA"/>
</dbReference>
<evidence type="ECO:0000313" key="3">
    <source>
        <dbReference type="EMBL" id="CAL1132080.1"/>
    </source>
</evidence>
<dbReference type="EMBL" id="CAMXCT030000431">
    <property type="protein sequence ID" value="CAL4766017.1"/>
    <property type="molecule type" value="Genomic_DNA"/>
</dbReference>
<gene>
    <name evidence="2" type="ORF">C1SCF055_LOCUS6721</name>
</gene>
<protein>
    <submittedName>
        <fullName evidence="2">Uncharacterized protein</fullName>
    </submittedName>
</protein>
<accession>A0A9P1BST6</accession>
<keyword evidence="4" id="KW-1185">Reference proteome</keyword>
<sequence>MAAAALQAAQQFVEAGAPEPRTKRPRGEEAPIPAAGSSEMLLTQLLRSHLLQNNQLIDATNSTQLVVLVQDEEDKKYLLGLVNAWHAKQKEVTLSPEQRRVAPPDSKAALTHLLQLEDSVVDLSLSTFGRRMAGPGSGKFA</sequence>
<reference evidence="3" key="2">
    <citation type="submission" date="2024-04" db="EMBL/GenBank/DDBJ databases">
        <authorList>
            <person name="Chen Y."/>
            <person name="Shah S."/>
            <person name="Dougan E. K."/>
            <person name="Thang M."/>
            <person name="Chan C."/>
        </authorList>
    </citation>
    <scope>NUCLEOTIDE SEQUENCE [LARGE SCALE GENOMIC DNA]</scope>
</reference>
<dbReference type="Proteomes" id="UP001152797">
    <property type="component" value="Unassembled WGS sequence"/>
</dbReference>
<comment type="caution">
    <text evidence="2">The sequence shown here is derived from an EMBL/GenBank/DDBJ whole genome shotgun (WGS) entry which is preliminary data.</text>
</comment>
<name>A0A9P1BST6_9DINO</name>
<dbReference type="AlphaFoldDB" id="A0A9P1BST6"/>
<evidence type="ECO:0000313" key="4">
    <source>
        <dbReference type="Proteomes" id="UP001152797"/>
    </source>
</evidence>
<proteinExistence type="predicted"/>
<feature type="compositionally biased region" description="Low complexity" evidence="1">
    <location>
        <begin position="1"/>
        <end position="11"/>
    </location>
</feature>
<evidence type="ECO:0000256" key="1">
    <source>
        <dbReference type="SAM" id="MobiDB-lite"/>
    </source>
</evidence>
<organism evidence="2">
    <name type="scientific">Cladocopium goreaui</name>
    <dbReference type="NCBI Taxonomy" id="2562237"/>
    <lineage>
        <taxon>Eukaryota</taxon>
        <taxon>Sar</taxon>
        <taxon>Alveolata</taxon>
        <taxon>Dinophyceae</taxon>
        <taxon>Suessiales</taxon>
        <taxon>Symbiodiniaceae</taxon>
        <taxon>Cladocopium</taxon>
    </lineage>
</organism>
<dbReference type="EMBL" id="CAMXCT020000431">
    <property type="protein sequence ID" value="CAL1132080.1"/>
    <property type="molecule type" value="Genomic_DNA"/>
</dbReference>
<reference evidence="2" key="1">
    <citation type="submission" date="2022-10" db="EMBL/GenBank/DDBJ databases">
        <authorList>
            <person name="Chen Y."/>
            <person name="Dougan E. K."/>
            <person name="Chan C."/>
            <person name="Rhodes N."/>
            <person name="Thang M."/>
        </authorList>
    </citation>
    <scope>NUCLEOTIDE SEQUENCE</scope>
</reference>